<comment type="catalytic activity">
    <reaction evidence="9">
        <text>a 3'-end 2',3'-cyclophospho-ribonucleotide-RNA + a 5'-end dephospho-ribonucleoside-RNA + GTP + H2O = a ribonucleotidyl-ribonucleotide-RNA + GMP + diphosphate + H(+)</text>
        <dbReference type="Rhea" id="RHEA:68080"/>
        <dbReference type="Rhea" id="RHEA-COMP:10464"/>
        <dbReference type="Rhea" id="RHEA-COMP:13936"/>
        <dbReference type="Rhea" id="RHEA-COMP:17355"/>
        <dbReference type="ChEBI" id="CHEBI:15377"/>
        <dbReference type="ChEBI" id="CHEBI:15378"/>
        <dbReference type="ChEBI" id="CHEBI:33019"/>
        <dbReference type="ChEBI" id="CHEBI:37565"/>
        <dbReference type="ChEBI" id="CHEBI:58115"/>
        <dbReference type="ChEBI" id="CHEBI:83064"/>
        <dbReference type="ChEBI" id="CHEBI:138284"/>
        <dbReference type="ChEBI" id="CHEBI:173118"/>
        <dbReference type="EC" id="6.5.1.8"/>
    </reaction>
</comment>
<evidence type="ECO:0000256" key="8">
    <source>
        <dbReference type="ARBA" id="ARBA00047746"/>
    </source>
</evidence>
<feature type="binding site" evidence="12">
    <location>
        <position position="235"/>
    </location>
    <ligand>
        <name>Mn(2+)</name>
        <dbReference type="ChEBI" id="CHEBI:29035"/>
        <label>2</label>
    </ligand>
</feature>
<dbReference type="Pfam" id="PF01139">
    <property type="entry name" value="RtcB"/>
    <property type="match status" value="1"/>
</dbReference>
<feature type="binding site" evidence="12">
    <location>
        <position position="204"/>
    </location>
    <ligand>
        <name>Mn(2+)</name>
        <dbReference type="ChEBI" id="CHEBI:29035"/>
        <label>1</label>
    </ligand>
</feature>
<evidence type="ECO:0000256" key="6">
    <source>
        <dbReference type="ARBA" id="ARBA00023134"/>
    </source>
</evidence>
<dbReference type="PROSITE" id="PS01288">
    <property type="entry name" value="UPF0027"/>
    <property type="match status" value="1"/>
</dbReference>
<evidence type="ECO:0000256" key="11">
    <source>
        <dbReference type="PIRSR" id="PIRSR601233-2"/>
    </source>
</evidence>
<comment type="catalytic activity">
    <reaction evidence="8">
        <text>a 3'-end 3'-phospho-ribonucleotide-RNA + a 5'-end dephospho-ribonucleoside-RNA + GTP = a ribonucleotidyl-ribonucleotide-RNA + GMP + diphosphate</text>
        <dbReference type="Rhea" id="RHEA:68076"/>
        <dbReference type="Rhea" id="RHEA-COMP:10463"/>
        <dbReference type="Rhea" id="RHEA-COMP:13936"/>
        <dbReference type="Rhea" id="RHEA-COMP:17355"/>
        <dbReference type="ChEBI" id="CHEBI:33019"/>
        <dbReference type="ChEBI" id="CHEBI:37565"/>
        <dbReference type="ChEBI" id="CHEBI:58115"/>
        <dbReference type="ChEBI" id="CHEBI:83062"/>
        <dbReference type="ChEBI" id="CHEBI:138284"/>
        <dbReference type="ChEBI" id="CHEBI:173118"/>
        <dbReference type="EC" id="6.5.1.8"/>
    </reaction>
</comment>
<dbReference type="FunFam" id="3.90.1860.10:FF:000001">
    <property type="entry name" value="tRNA-splicing ligase RtcB homolog"/>
    <property type="match status" value="1"/>
</dbReference>
<evidence type="ECO:0000256" key="4">
    <source>
        <dbReference type="ARBA" id="ARBA00022741"/>
    </source>
</evidence>
<dbReference type="GO" id="GO:0003972">
    <property type="term" value="F:RNA ligase (ATP) activity"/>
    <property type="evidence" value="ECO:0007669"/>
    <property type="project" value="TreeGrafter"/>
</dbReference>
<keyword evidence="6 11" id="KW-0342">GTP-binding</keyword>
<dbReference type="SUPFAM" id="SSF103365">
    <property type="entry name" value="Hypothetical protein PH1602"/>
    <property type="match status" value="1"/>
</dbReference>
<keyword evidence="5" id="KW-0692">RNA repair</keyword>
<feature type="binding site" evidence="11">
    <location>
        <begin position="203"/>
        <end position="207"/>
    </location>
    <ligand>
        <name>GMP</name>
        <dbReference type="ChEBI" id="CHEBI:58115"/>
    </ligand>
</feature>
<dbReference type="PANTHER" id="PTHR11118:SF1">
    <property type="entry name" value="RNA-SPLICING LIGASE RTCB HOMOLOG"/>
    <property type="match status" value="1"/>
</dbReference>
<dbReference type="Gene3D" id="3.90.1860.10">
    <property type="entry name" value="tRNA-splicing ligase RtcB"/>
    <property type="match status" value="1"/>
</dbReference>
<feature type="binding site" evidence="12">
    <location>
        <position position="329"/>
    </location>
    <ligand>
        <name>Mn(2+)</name>
        <dbReference type="ChEBI" id="CHEBI:29035"/>
        <label>2</label>
    </ligand>
</feature>
<dbReference type="GO" id="GO:0042245">
    <property type="term" value="P:RNA repair"/>
    <property type="evidence" value="ECO:0007669"/>
    <property type="project" value="UniProtKB-KW"/>
</dbReference>
<feature type="binding site" evidence="11">
    <location>
        <position position="480"/>
    </location>
    <ligand>
        <name>GMP</name>
        <dbReference type="ChEBI" id="CHEBI:58115"/>
    </ligand>
</feature>
<reference evidence="14" key="1">
    <citation type="submission" date="2020-10" db="EMBL/GenBank/DDBJ databases">
        <authorList>
            <person name="Kadnikov V."/>
            <person name="Beletsky A.V."/>
            <person name="Mardanov A.V."/>
            <person name="Karnachuk O.V."/>
            <person name="Ravin N.V."/>
        </authorList>
    </citation>
    <scope>NUCLEOTIDE SEQUENCE</scope>
    <source>
        <strain evidence="14">Bu02</strain>
    </source>
</reference>
<dbReference type="GO" id="GO:0005525">
    <property type="term" value="F:GTP binding"/>
    <property type="evidence" value="ECO:0007669"/>
    <property type="project" value="UniProtKB-KW"/>
</dbReference>
<feature type="binding site" evidence="11">
    <location>
        <begin position="329"/>
        <end position="330"/>
    </location>
    <ligand>
        <name>GMP</name>
        <dbReference type="ChEBI" id="CHEBI:58115"/>
    </ligand>
</feature>
<gene>
    <name evidence="13" type="primary">rtcB</name>
    <name evidence="14" type="ORF">IMF26_06985</name>
</gene>
<feature type="binding site" evidence="11">
    <location>
        <begin position="378"/>
        <end position="381"/>
    </location>
    <ligand>
        <name>GMP</name>
        <dbReference type="ChEBI" id="CHEBI:58115"/>
    </ligand>
</feature>
<keyword evidence="3 12" id="KW-0479">Metal-binding</keyword>
<keyword evidence="7 12" id="KW-0464">Manganese</keyword>
<evidence type="ECO:0000256" key="5">
    <source>
        <dbReference type="ARBA" id="ARBA00022800"/>
    </source>
</evidence>
<evidence type="ECO:0000256" key="1">
    <source>
        <dbReference type="ARBA" id="ARBA00008071"/>
    </source>
</evidence>
<sequence>MSPRLQQVQGEKCRWVMPQADGMRVPGIIFATEEIIEDLGETKALDQVKNVAYLPGILVASMAMPDIHEGYGFPIGGVAATSLENGVIVPGGIGYDINCGVRLLLSDLVRKDVEKHIESLVEKMFEKIPTGVGREGPIRLSRKEMDEVLEKGAAWALERGYGWKEDLEYSEEHGGMKGADPGAVSDKAYKRGKAELGTLGSGNHFIEISYVETIYEPGVADAFGLFKDQVVFWVHSGSRGLGHQVCTDYLGVMREARAKYGISLPDRQLDSAPVSSPEGKRYFAAMAAAANYAWANRQVLSHYVRQAVGESLGKDPESLGMRLLYDVAHNIGKIEEHLVEGKKMKVMVHRKGATRAFGPGHRDVPERFRNVGQPVLIPGDMGRASYVLAGTEKAMEVSFGSACHGAGRALSRTQAKKTVSAEDLKRELSSRGVFVRSATAKGLVEESPWAYKDVDEVVEATACAGLARKVARLRPMGVIKG</sequence>
<dbReference type="InterPro" id="IPR001233">
    <property type="entry name" value="RtcB"/>
</dbReference>
<evidence type="ECO:0000256" key="2">
    <source>
        <dbReference type="ARBA" id="ARBA00022598"/>
    </source>
</evidence>
<name>A0AAT9L9W8_9FIRM</name>
<dbReference type="AlphaFoldDB" id="A0AAT9L9W8"/>
<evidence type="ECO:0000256" key="9">
    <source>
        <dbReference type="ARBA" id="ARBA00049514"/>
    </source>
</evidence>
<feature type="binding site" evidence="11">
    <location>
        <begin position="404"/>
        <end position="407"/>
    </location>
    <ligand>
        <name>GMP</name>
        <dbReference type="ChEBI" id="CHEBI:58115"/>
    </ligand>
</feature>
<feature type="binding site" evidence="11">
    <location>
        <position position="385"/>
    </location>
    <ligand>
        <name>GMP</name>
        <dbReference type="ChEBI" id="CHEBI:58115"/>
    </ligand>
</feature>
<comment type="similarity">
    <text evidence="1 13">Belongs to the RtcB family.</text>
</comment>
<comment type="cofactor">
    <cofactor evidence="12 13">
        <name>Mn(2+)</name>
        <dbReference type="ChEBI" id="CHEBI:29035"/>
    </cofactor>
    <text evidence="12 13">Binds 2 manganese ions per subunit.</text>
</comment>
<dbReference type="PANTHER" id="PTHR11118">
    <property type="entry name" value="RNA-SPLICING LIGASE RTCB HOMOLOG"/>
    <property type="match status" value="1"/>
</dbReference>
<protein>
    <recommendedName>
        <fullName evidence="13">tRNA-splicing ligase RtcB</fullName>
        <ecNumber evidence="13">6.5.1.-</ecNumber>
    </recommendedName>
</protein>
<organism evidence="14">
    <name type="scientific">Candidatus Fermentithermobacillus carboniphilus</name>
    <dbReference type="NCBI Taxonomy" id="3085328"/>
    <lineage>
        <taxon>Bacteria</taxon>
        <taxon>Bacillati</taxon>
        <taxon>Bacillota</taxon>
        <taxon>Candidatus Fermentithermobacillia</taxon>
        <taxon>Candidatus Fermentithermobacillales</taxon>
        <taxon>Candidatus Fermentithermobacillaceae</taxon>
        <taxon>Candidatus Fermentithermobacillus</taxon>
    </lineage>
</organism>
<dbReference type="GO" id="GO:0046872">
    <property type="term" value="F:metal ion binding"/>
    <property type="evidence" value="ECO:0007669"/>
    <property type="project" value="UniProtKB-UniRule"/>
</dbReference>
<evidence type="ECO:0000256" key="7">
    <source>
        <dbReference type="ARBA" id="ARBA00023211"/>
    </source>
</evidence>
<comment type="subunit">
    <text evidence="13">Monomer.</text>
</comment>
<evidence type="ECO:0000313" key="14">
    <source>
        <dbReference type="EMBL" id="QUL97834.1"/>
    </source>
</evidence>
<feature type="active site" description="GMP-histidine intermediate" evidence="10">
    <location>
        <position position="404"/>
    </location>
</feature>
<dbReference type="GO" id="GO:0006396">
    <property type="term" value="P:RNA processing"/>
    <property type="evidence" value="ECO:0007669"/>
    <property type="project" value="InterPro"/>
</dbReference>
<dbReference type="EMBL" id="CP062796">
    <property type="protein sequence ID" value="QUL97834.1"/>
    <property type="molecule type" value="Genomic_DNA"/>
</dbReference>
<reference evidence="14" key="2">
    <citation type="journal article" date="2023" name="Biology">
        <title>Prokaryotic Life Associated with Coal-Fire Gas Vents Revealed by Metagenomics.</title>
        <authorList>
            <person name="Kadnikov V.V."/>
            <person name="Mardanov A.V."/>
            <person name="Beletsky A.V."/>
            <person name="Karnachuk O.V."/>
            <person name="Ravin N.V."/>
        </authorList>
    </citation>
    <scope>NUCLEOTIDE SEQUENCE</scope>
    <source>
        <strain evidence="14">Bu02</strain>
    </source>
</reference>
<keyword evidence="2 13" id="KW-0436">Ligase</keyword>
<evidence type="ECO:0000256" key="13">
    <source>
        <dbReference type="RuleBase" id="RU371113"/>
    </source>
</evidence>
<feature type="binding site" evidence="12">
    <location>
        <position position="96"/>
    </location>
    <ligand>
        <name>Mn(2+)</name>
        <dbReference type="ChEBI" id="CHEBI:29035"/>
        <label>1</label>
    </ligand>
</feature>
<evidence type="ECO:0000256" key="3">
    <source>
        <dbReference type="ARBA" id="ARBA00022723"/>
    </source>
</evidence>
<proteinExistence type="inferred from homology"/>
<dbReference type="GO" id="GO:0170057">
    <property type="term" value="F:RNA ligase (GTP) activity"/>
    <property type="evidence" value="ECO:0007669"/>
    <property type="project" value="UniProtKB-EC"/>
</dbReference>
<dbReference type="InterPro" id="IPR036025">
    <property type="entry name" value="RtcB-like_sf"/>
</dbReference>
<accession>A0AAT9L9W8</accession>
<evidence type="ECO:0000256" key="10">
    <source>
        <dbReference type="PIRSR" id="PIRSR601233-1"/>
    </source>
</evidence>
<dbReference type="EC" id="6.5.1.-" evidence="13"/>
<keyword evidence="4 11" id="KW-0547">Nucleotide-binding</keyword>
<evidence type="ECO:0000256" key="12">
    <source>
        <dbReference type="PIRSR" id="PIRSR601233-3"/>
    </source>
</evidence>
<dbReference type="KEGG" id="fcz:IMF26_06985"/>